<evidence type="ECO:0000256" key="6">
    <source>
        <dbReference type="SAM" id="Phobius"/>
    </source>
</evidence>
<keyword evidence="5 6" id="KW-0472">Membrane</keyword>
<feature type="transmembrane region" description="Helical" evidence="6">
    <location>
        <begin position="40"/>
        <end position="64"/>
    </location>
</feature>
<dbReference type="GO" id="GO:0015171">
    <property type="term" value="F:amino acid transmembrane transporter activity"/>
    <property type="evidence" value="ECO:0007669"/>
    <property type="project" value="TreeGrafter"/>
</dbReference>
<dbReference type="Proteomes" id="UP000192140">
    <property type="component" value="Unassembled WGS sequence"/>
</dbReference>
<keyword evidence="4 6" id="KW-1133">Transmembrane helix</keyword>
<evidence type="ECO:0000256" key="3">
    <source>
        <dbReference type="ARBA" id="ARBA00022692"/>
    </source>
</evidence>
<proteinExistence type="predicted"/>
<dbReference type="AlphaFoldDB" id="A0A1S7U007"/>
<evidence type="ECO:0000313" key="8">
    <source>
        <dbReference type="Proteomes" id="UP000192140"/>
    </source>
</evidence>
<dbReference type="RefSeq" id="WP_080854450.1">
    <property type="nucleotide sequence ID" value="NZ_LT009776.1"/>
</dbReference>
<protein>
    <submittedName>
        <fullName evidence="7">Leucine efflux protein</fullName>
    </submittedName>
</protein>
<feature type="transmembrane region" description="Helical" evidence="6">
    <location>
        <begin position="6"/>
        <end position="28"/>
    </location>
</feature>
<evidence type="ECO:0000313" key="7">
    <source>
        <dbReference type="EMBL" id="CVI60159.1"/>
    </source>
</evidence>
<keyword evidence="3 6" id="KW-0812">Transmembrane</keyword>
<organism evidence="7 8">
    <name type="scientific">Agrobacterium deltaense NCPPB 1641</name>
    <dbReference type="NCBI Taxonomy" id="1183425"/>
    <lineage>
        <taxon>Bacteria</taxon>
        <taxon>Pseudomonadati</taxon>
        <taxon>Pseudomonadota</taxon>
        <taxon>Alphaproteobacteria</taxon>
        <taxon>Hyphomicrobiales</taxon>
        <taxon>Rhizobiaceae</taxon>
        <taxon>Rhizobium/Agrobacterium group</taxon>
        <taxon>Agrobacterium</taxon>
    </lineage>
</organism>
<evidence type="ECO:0000256" key="5">
    <source>
        <dbReference type="ARBA" id="ARBA00023136"/>
    </source>
</evidence>
<dbReference type="PANTHER" id="PTHR30086:SF20">
    <property type="entry name" value="ARGININE EXPORTER PROTEIN ARGO-RELATED"/>
    <property type="match status" value="1"/>
</dbReference>
<sequence length="210" mass="22148">MAEMTLLAFALVAFIGIATPGPTVLLALANGSRFGVRRALTGMAGAVLSDFVLIGAVALGLGALLAASEFWFGVVKWAGVCYLAFLGVMLLRSRGSLDGALQSTDTAETISARSIFLKSFLVAVTNPKGYLFFSAFLPQFIDPAAPQFQQYAVLALVFAGIDFMVFGYALLGSQAVRLLRKSGALWLDRMCGGALLTLAASLAFYRRASA</sequence>
<accession>A0A1S7U007</accession>
<evidence type="ECO:0000256" key="2">
    <source>
        <dbReference type="ARBA" id="ARBA00022475"/>
    </source>
</evidence>
<dbReference type="EMBL" id="FCNP01000033">
    <property type="protein sequence ID" value="CVI60159.1"/>
    <property type="molecule type" value="Genomic_DNA"/>
</dbReference>
<feature type="transmembrane region" description="Helical" evidence="6">
    <location>
        <begin position="151"/>
        <end position="171"/>
    </location>
</feature>
<dbReference type="InterPro" id="IPR001123">
    <property type="entry name" value="LeuE-type"/>
</dbReference>
<evidence type="ECO:0000256" key="4">
    <source>
        <dbReference type="ARBA" id="ARBA00022989"/>
    </source>
</evidence>
<keyword evidence="8" id="KW-1185">Reference proteome</keyword>
<evidence type="ECO:0000256" key="1">
    <source>
        <dbReference type="ARBA" id="ARBA00004651"/>
    </source>
</evidence>
<dbReference type="PANTHER" id="PTHR30086">
    <property type="entry name" value="ARGININE EXPORTER PROTEIN ARGO"/>
    <property type="match status" value="1"/>
</dbReference>
<feature type="transmembrane region" description="Helical" evidence="6">
    <location>
        <begin position="70"/>
        <end position="91"/>
    </location>
</feature>
<dbReference type="PIRSF" id="PIRSF006324">
    <property type="entry name" value="LeuE"/>
    <property type="match status" value="1"/>
</dbReference>
<comment type="subcellular location">
    <subcellularLocation>
        <location evidence="1">Cell membrane</location>
        <topology evidence="1">Multi-pass membrane protein</topology>
    </subcellularLocation>
</comment>
<name>A0A1S7U007_9HYPH</name>
<reference evidence="7" key="1">
    <citation type="submission" date="2016-01" db="EMBL/GenBank/DDBJ databases">
        <authorList>
            <person name="Regsiter A."/>
            <person name="william w."/>
        </authorList>
    </citation>
    <scope>NUCLEOTIDE SEQUENCE</scope>
    <source>
        <strain evidence="7">NCPPB 1641</strain>
    </source>
</reference>
<keyword evidence="2" id="KW-1003">Cell membrane</keyword>
<comment type="caution">
    <text evidence="7">The sequence shown here is derived from an EMBL/GenBank/DDBJ whole genome shotgun (WGS) entry which is preliminary data.</text>
</comment>
<dbReference type="Pfam" id="PF01810">
    <property type="entry name" value="LysE"/>
    <property type="match status" value="1"/>
</dbReference>
<dbReference type="GO" id="GO:0005886">
    <property type="term" value="C:plasma membrane"/>
    <property type="evidence" value="ECO:0007669"/>
    <property type="project" value="UniProtKB-SubCell"/>
</dbReference>
<gene>
    <name evidence="7" type="ORF">AGR7A_Lc120824</name>
</gene>